<dbReference type="PRINTS" id="PR00413">
    <property type="entry name" value="HADHALOGNASE"/>
</dbReference>
<dbReference type="Proteomes" id="UP000297716">
    <property type="component" value="Unassembled WGS sequence"/>
</dbReference>
<dbReference type="GO" id="GO:0019120">
    <property type="term" value="F:hydrolase activity, acting on acid halide bonds, in C-halide compounds"/>
    <property type="evidence" value="ECO:0007669"/>
    <property type="project" value="InterPro"/>
</dbReference>
<dbReference type="STRING" id="37992.A0A4Z0Z4A9"/>
<keyword evidence="4" id="KW-1185">Reference proteome</keyword>
<dbReference type="InterPro" id="IPR006439">
    <property type="entry name" value="HAD-SF_hydro_IA"/>
</dbReference>
<dbReference type="Pfam" id="PF00702">
    <property type="entry name" value="Hydrolase"/>
    <property type="match status" value="1"/>
</dbReference>
<dbReference type="EMBL" id="SKBN01000067">
    <property type="protein sequence ID" value="TGJ84426.1"/>
    <property type="molecule type" value="Genomic_DNA"/>
</dbReference>
<evidence type="ECO:0000256" key="1">
    <source>
        <dbReference type="ARBA" id="ARBA00008106"/>
    </source>
</evidence>
<dbReference type="InterPro" id="IPR023214">
    <property type="entry name" value="HAD_sf"/>
</dbReference>
<evidence type="ECO:0000313" key="3">
    <source>
        <dbReference type="EMBL" id="TGJ84426.1"/>
    </source>
</evidence>
<protein>
    <recommendedName>
        <fullName evidence="5">Haloacid dehalogenase</fullName>
    </recommendedName>
</protein>
<name>A0A4Z0Z4A9_9PEZI</name>
<dbReference type="InterPro" id="IPR023198">
    <property type="entry name" value="PGP-like_dom2"/>
</dbReference>
<keyword evidence="2" id="KW-0378">Hydrolase</keyword>
<proteinExistence type="inferred from homology"/>
<comment type="caution">
    <text evidence="3">The sequence shown here is derived from an EMBL/GenBank/DDBJ whole genome shotgun (WGS) entry which is preliminary data.</text>
</comment>
<organism evidence="3 4">
    <name type="scientific">Xylaria hypoxylon</name>
    <dbReference type="NCBI Taxonomy" id="37992"/>
    <lineage>
        <taxon>Eukaryota</taxon>
        <taxon>Fungi</taxon>
        <taxon>Dikarya</taxon>
        <taxon>Ascomycota</taxon>
        <taxon>Pezizomycotina</taxon>
        <taxon>Sordariomycetes</taxon>
        <taxon>Xylariomycetidae</taxon>
        <taxon>Xylariales</taxon>
        <taxon>Xylariaceae</taxon>
        <taxon>Xylaria</taxon>
    </lineage>
</organism>
<dbReference type="SFLD" id="SFLDG01129">
    <property type="entry name" value="C1.5:_HAD__Beta-PGM__Phosphata"/>
    <property type="match status" value="1"/>
</dbReference>
<gene>
    <name evidence="3" type="ORF">E0Z10_g4308</name>
</gene>
<dbReference type="AlphaFoldDB" id="A0A4Z0Z4A9"/>
<dbReference type="Gene3D" id="3.40.50.1000">
    <property type="entry name" value="HAD superfamily/HAD-like"/>
    <property type="match status" value="1"/>
</dbReference>
<dbReference type="SUPFAM" id="SSF56784">
    <property type="entry name" value="HAD-like"/>
    <property type="match status" value="1"/>
</dbReference>
<comment type="similarity">
    <text evidence="1">Belongs to the HAD-like hydrolase superfamily. S-2-haloalkanoic acid dehalogenase family.</text>
</comment>
<reference evidence="3 4" key="1">
    <citation type="submission" date="2019-03" db="EMBL/GenBank/DDBJ databases">
        <title>Draft genome sequence of Xylaria hypoxylon DSM 108379, a ubiquitous saprotrophic-parasitic fungi on hardwood.</title>
        <authorList>
            <person name="Buettner E."/>
            <person name="Leonhardt S."/>
            <person name="Gebauer A.M."/>
            <person name="Liers C."/>
            <person name="Hofrichter M."/>
            <person name="Kellner H."/>
        </authorList>
    </citation>
    <scope>NUCLEOTIDE SEQUENCE [LARGE SCALE GENOMIC DNA]</scope>
    <source>
        <strain evidence="3 4">DSM 108379</strain>
    </source>
</reference>
<dbReference type="InterPro" id="IPR036412">
    <property type="entry name" value="HAD-like_sf"/>
</dbReference>
<accession>A0A4Z0Z4A9</accession>
<dbReference type="SFLD" id="SFLDS00003">
    <property type="entry name" value="Haloacid_Dehalogenase"/>
    <property type="match status" value="1"/>
</dbReference>
<dbReference type="PANTHER" id="PTHR43316">
    <property type="entry name" value="HYDROLASE, HALOACID DELAHOGENASE-RELATED"/>
    <property type="match status" value="1"/>
</dbReference>
<dbReference type="InterPro" id="IPR051540">
    <property type="entry name" value="S-2-haloacid_dehalogenase"/>
</dbReference>
<evidence type="ECO:0008006" key="5">
    <source>
        <dbReference type="Google" id="ProtNLM"/>
    </source>
</evidence>
<dbReference type="OrthoDB" id="3256520at2759"/>
<evidence type="ECO:0000313" key="4">
    <source>
        <dbReference type="Proteomes" id="UP000297716"/>
    </source>
</evidence>
<sequence length="243" mass="26916">MEAANRVVIAFDLYGTLLSTESIAEELAKVYGEGRAQSLAALWRRYQLEYTWRSNSMGQYKTFSEITRSALAHAVAEHGLTLPAHDADKLMRAYDSLQVFPEIPGAMQLLRENREAVDAYVFSNGTDDMVGNSVRTSPELGPYADLFRSLITVDSLKCFKPDPKTYAHLVEQSGKRGHPGEVWVVSANPFDVVGAKAVGLKTAFIDRPGRGWIDQLDSMHVPSFIASSVDQAIQFILDYQLAP</sequence>
<dbReference type="InterPro" id="IPR006328">
    <property type="entry name" value="2-HAD"/>
</dbReference>
<dbReference type="PANTHER" id="PTHR43316:SF3">
    <property type="entry name" value="HALOACID DEHALOGENASE, TYPE II (AFU_ORTHOLOGUE AFUA_2G07750)-RELATED"/>
    <property type="match status" value="1"/>
</dbReference>
<dbReference type="NCBIfam" id="TIGR01493">
    <property type="entry name" value="HAD-SF-IA-v2"/>
    <property type="match status" value="1"/>
</dbReference>
<dbReference type="GO" id="GO:0016791">
    <property type="term" value="F:phosphatase activity"/>
    <property type="evidence" value="ECO:0007669"/>
    <property type="project" value="UniProtKB-ARBA"/>
</dbReference>
<evidence type="ECO:0000256" key="2">
    <source>
        <dbReference type="ARBA" id="ARBA00022801"/>
    </source>
</evidence>
<dbReference type="NCBIfam" id="TIGR01428">
    <property type="entry name" value="HAD_type_II"/>
    <property type="match status" value="1"/>
</dbReference>
<dbReference type="Gene3D" id="1.10.150.240">
    <property type="entry name" value="Putative phosphatase, domain 2"/>
    <property type="match status" value="1"/>
</dbReference>